<evidence type="ECO:0000313" key="3">
    <source>
        <dbReference type="RefSeq" id="XP_025420228.1"/>
    </source>
</evidence>
<gene>
    <name evidence="3" type="primary">LOC112690432</name>
</gene>
<dbReference type="OrthoDB" id="7610354at2759"/>
<sequence>MVIHGAATGIAPADHVHRTTESLFNTGNGRVIGAPLRMRRPEDQSPSAASAGLMMEVWASVASWFLRPEMAGASVPPIVPQPPPMPIRPSRTSSDPPQMAMPPTICTAIRCTVPGCVCDCFTPGKLHIRFCDACGHGWVPH</sequence>
<protein>
    <submittedName>
        <fullName evidence="3">Uncharacterized protein LOC112690432</fullName>
    </submittedName>
</protein>
<proteinExistence type="predicted"/>
<reference evidence="3" key="1">
    <citation type="submission" date="2025-08" db="UniProtKB">
        <authorList>
            <consortium name="RefSeq"/>
        </authorList>
    </citation>
    <scope>IDENTIFICATION</scope>
    <source>
        <tissue evidence="3">Whole body</tissue>
    </source>
</reference>
<feature type="compositionally biased region" description="Pro residues" evidence="1">
    <location>
        <begin position="77"/>
        <end position="87"/>
    </location>
</feature>
<evidence type="ECO:0000256" key="1">
    <source>
        <dbReference type="SAM" id="MobiDB-lite"/>
    </source>
</evidence>
<feature type="non-terminal residue" evidence="3">
    <location>
        <position position="141"/>
    </location>
</feature>
<organism evidence="2 3">
    <name type="scientific">Sipha flava</name>
    <name type="common">yellow sugarcane aphid</name>
    <dbReference type="NCBI Taxonomy" id="143950"/>
    <lineage>
        <taxon>Eukaryota</taxon>
        <taxon>Metazoa</taxon>
        <taxon>Ecdysozoa</taxon>
        <taxon>Arthropoda</taxon>
        <taxon>Hexapoda</taxon>
        <taxon>Insecta</taxon>
        <taxon>Pterygota</taxon>
        <taxon>Neoptera</taxon>
        <taxon>Paraneoptera</taxon>
        <taxon>Hemiptera</taxon>
        <taxon>Sternorrhyncha</taxon>
        <taxon>Aphidomorpha</taxon>
        <taxon>Aphidoidea</taxon>
        <taxon>Aphididae</taxon>
        <taxon>Sipha</taxon>
    </lineage>
</organism>
<keyword evidence="2" id="KW-1185">Reference proteome</keyword>
<evidence type="ECO:0000313" key="2">
    <source>
        <dbReference type="Proteomes" id="UP000694846"/>
    </source>
</evidence>
<dbReference type="RefSeq" id="XP_025420228.1">
    <property type="nucleotide sequence ID" value="XM_025564443.1"/>
</dbReference>
<name>A0A8B8GBE3_9HEMI</name>
<dbReference type="Proteomes" id="UP000694846">
    <property type="component" value="Unplaced"/>
</dbReference>
<feature type="region of interest" description="Disordered" evidence="1">
    <location>
        <begin position="75"/>
        <end position="98"/>
    </location>
</feature>
<dbReference type="GeneID" id="112690432"/>
<dbReference type="AlphaFoldDB" id="A0A8B8GBE3"/>
<accession>A0A8B8GBE3</accession>